<dbReference type="Pfam" id="PF20629">
    <property type="entry name" value="GD_AH_C"/>
    <property type="match status" value="1"/>
</dbReference>
<dbReference type="GO" id="GO:0019698">
    <property type="term" value="P:D-galacturonate catabolic process"/>
    <property type="evidence" value="ECO:0007669"/>
    <property type="project" value="TreeGrafter"/>
</dbReference>
<dbReference type="EMBL" id="JABWTA010000001">
    <property type="protein sequence ID" value="NVE94360.1"/>
    <property type="molecule type" value="Genomic_DNA"/>
</dbReference>
<organism evidence="4 5">
    <name type="scientific">Altererythrobacter lutimaris</name>
    <dbReference type="NCBI Taxonomy" id="2743979"/>
    <lineage>
        <taxon>Bacteria</taxon>
        <taxon>Pseudomonadati</taxon>
        <taxon>Pseudomonadota</taxon>
        <taxon>Alphaproteobacteria</taxon>
        <taxon>Sphingomonadales</taxon>
        <taxon>Erythrobacteraceae</taxon>
        <taxon>Altererythrobacter</taxon>
    </lineage>
</organism>
<dbReference type="InterPro" id="IPR044144">
    <property type="entry name" value="SAF_UxaA/GarD"/>
</dbReference>
<proteinExistence type="inferred from homology"/>
<dbReference type="InterPro" id="IPR048332">
    <property type="entry name" value="GD_AH_C"/>
</dbReference>
<protein>
    <submittedName>
        <fullName evidence="4">Altronate dehydratase</fullName>
    </submittedName>
</protein>
<sequence>MGSPRILRLNSGDNVALCLGEVAAGQTIAEALVATDTIPAGHKIATSPIAPGAPVVKYGQIIGTATTTISAGEHVHVHNVSAATAGISRDAGAKPVGEPVLPRTATFLGYRRTSGKVGTRNYIGILTSVNCSATVARAIADSFPSAMFSDNPAIDGIVALTHTTGCGMTPSSEGTDNLRRTLTGYTAHPNFGAVLVVGLGCEMMQLRSFIDDAEVERRAGLLRTLSIQDEGGTLKSIEQGRAIVREMIAEMSDQKREEVSAEYLVLGLQCGGSDGWSGVTANPALGRAADLLVASGGTAILSETPEIYGAEQLLFARAASDDVRVALQERLDWWLDYVARNGAELNNNPSPGNIAGGITTILEKSLGAVAKSGTSPLRAVYRYGEPIDQRGFVFMDSPGYDPCSATGQMASGANILAFTTGRGSVYGSKPAPCIKLASNRAMAQRMSEDMDFDCSPALDGVELDLQGEEIFELILRVASGEKSKSEALGLGDLEFVPWQMGAVL</sequence>
<dbReference type="InterPro" id="IPR013974">
    <property type="entry name" value="SAF"/>
</dbReference>
<evidence type="ECO:0000256" key="2">
    <source>
        <dbReference type="ARBA" id="ARBA00023239"/>
    </source>
</evidence>
<dbReference type="GO" id="GO:0016829">
    <property type="term" value="F:lyase activity"/>
    <property type="evidence" value="ECO:0007669"/>
    <property type="project" value="UniProtKB-KW"/>
</dbReference>
<dbReference type="Proteomes" id="UP000546031">
    <property type="component" value="Unassembled WGS sequence"/>
</dbReference>
<reference evidence="4 5" key="1">
    <citation type="submission" date="2020-06" db="EMBL/GenBank/DDBJ databases">
        <title>Altererythrobacter lutimaris sp. nov., a marine bacterium isolated from a tidal flat.</title>
        <authorList>
            <person name="Kim D."/>
            <person name="Yoo Y."/>
            <person name="Kim J.-J."/>
        </authorList>
    </citation>
    <scope>NUCLEOTIDE SEQUENCE [LARGE SCALE GENOMIC DNA]</scope>
    <source>
        <strain evidence="4 5">JGD-16</strain>
    </source>
</reference>
<comment type="caution">
    <text evidence="4">The sequence shown here is derived from an EMBL/GenBank/DDBJ whole genome shotgun (WGS) entry which is preliminary data.</text>
</comment>
<evidence type="ECO:0000313" key="5">
    <source>
        <dbReference type="Proteomes" id="UP000546031"/>
    </source>
</evidence>
<evidence type="ECO:0000313" key="4">
    <source>
        <dbReference type="EMBL" id="NVE94360.1"/>
    </source>
</evidence>
<keyword evidence="5" id="KW-1185">Reference proteome</keyword>
<accession>A0A850HA57</accession>
<dbReference type="InterPro" id="IPR007392">
    <property type="entry name" value="GD_AH_second"/>
</dbReference>
<dbReference type="Gene3D" id="2.30.130.110">
    <property type="match status" value="1"/>
</dbReference>
<evidence type="ECO:0000256" key="1">
    <source>
        <dbReference type="ARBA" id="ARBA00010986"/>
    </source>
</evidence>
<dbReference type="Pfam" id="PF04295">
    <property type="entry name" value="GD_AH_second"/>
    <property type="match status" value="1"/>
</dbReference>
<comment type="similarity">
    <text evidence="1">Belongs to the UxaA family.</text>
</comment>
<name>A0A850HA57_9SPHN</name>
<dbReference type="CDD" id="cd11613">
    <property type="entry name" value="SAF_AH_GD"/>
    <property type="match status" value="1"/>
</dbReference>
<dbReference type="SMART" id="SM00858">
    <property type="entry name" value="SAF"/>
    <property type="match status" value="1"/>
</dbReference>
<feature type="domain" description="SAF" evidence="3">
    <location>
        <begin position="13"/>
        <end position="81"/>
    </location>
</feature>
<dbReference type="RefSeq" id="WP_176272643.1">
    <property type="nucleotide sequence ID" value="NZ_JABWTA010000001.1"/>
</dbReference>
<dbReference type="Pfam" id="PF08666">
    <property type="entry name" value="SAF"/>
    <property type="match status" value="1"/>
</dbReference>
<dbReference type="AlphaFoldDB" id="A0A850HA57"/>
<dbReference type="InterPro" id="IPR052172">
    <property type="entry name" value="UxaA_altronate/galactarate_dh"/>
</dbReference>
<evidence type="ECO:0000259" key="3">
    <source>
        <dbReference type="SMART" id="SM00858"/>
    </source>
</evidence>
<dbReference type="PANTHER" id="PTHR30536:SF5">
    <property type="entry name" value="ALTRONATE DEHYDRATASE"/>
    <property type="match status" value="1"/>
</dbReference>
<keyword evidence="2" id="KW-0456">Lyase</keyword>
<dbReference type="PANTHER" id="PTHR30536">
    <property type="entry name" value="ALTRONATE/GALACTARATE DEHYDRATASE"/>
    <property type="match status" value="1"/>
</dbReference>
<gene>
    <name evidence="4" type="ORF">HUO12_05540</name>
</gene>